<accession>A0ABM0HRP0</accession>
<feature type="compositionally biased region" description="Basic and acidic residues" evidence="3">
    <location>
        <begin position="291"/>
        <end position="301"/>
    </location>
</feature>
<name>A0ABM0HRP0_CERSS</name>
<proteinExistence type="inferred from homology"/>
<dbReference type="GeneID" id="101398117"/>
<evidence type="ECO:0000256" key="1">
    <source>
        <dbReference type="ARBA" id="ARBA00038125"/>
    </source>
</evidence>
<protein>
    <recommendedName>
        <fullName evidence="2">Protein FAM89A</fullName>
    </recommendedName>
</protein>
<organism evidence="4 5">
    <name type="scientific">Ceratotherium simum simum</name>
    <name type="common">Southern white rhinoceros</name>
    <dbReference type="NCBI Taxonomy" id="73337"/>
    <lineage>
        <taxon>Eukaryota</taxon>
        <taxon>Metazoa</taxon>
        <taxon>Chordata</taxon>
        <taxon>Craniata</taxon>
        <taxon>Vertebrata</taxon>
        <taxon>Euteleostomi</taxon>
        <taxon>Mammalia</taxon>
        <taxon>Eutheria</taxon>
        <taxon>Laurasiatheria</taxon>
        <taxon>Perissodactyla</taxon>
        <taxon>Rhinocerotidae</taxon>
        <taxon>Ceratotherium</taxon>
    </lineage>
</organism>
<dbReference type="PANTHER" id="PTHR46949:SF3">
    <property type="entry name" value="PROTEIN FAM89A"/>
    <property type="match status" value="1"/>
</dbReference>
<feature type="compositionally biased region" description="Low complexity" evidence="3">
    <location>
        <begin position="39"/>
        <end position="51"/>
    </location>
</feature>
<evidence type="ECO:0000313" key="4">
    <source>
        <dbReference type="Proteomes" id="UP000694910"/>
    </source>
</evidence>
<dbReference type="PANTHER" id="PTHR46949">
    <property type="entry name" value="LEUCINE REPEAT ADAPTER PROTEIN 25"/>
    <property type="match status" value="1"/>
</dbReference>
<evidence type="ECO:0000313" key="5">
    <source>
        <dbReference type="RefSeq" id="XP_004432557.2"/>
    </source>
</evidence>
<feature type="compositionally biased region" description="Basic and acidic residues" evidence="3">
    <location>
        <begin position="99"/>
        <end position="130"/>
    </location>
</feature>
<reference evidence="5" key="1">
    <citation type="submission" date="2025-08" db="UniProtKB">
        <authorList>
            <consortium name="RefSeq"/>
        </authorList>
    </citation>
    <scope>IDENTIFICATION</scope>
</reference>
<evidence type="ECO:0000256" key="3">
    <source>
        <dbReference type="SAM" id="MobiDB-lite"/>
    </source>
</evidence>
<feature type="compositionally biased region" description="Low complexity" evidence="3">
    <location>
        <begin position="302"/>
        <end position="313"/>
    </location>
</feature>
<dbReference type="RefSeq" id="XP_004432557.2">
    <property type="nucleotide sequence ID" value="XM_004432500.2"/>
</dbReference>
<gene>
    <name evidence="5" type="primary">LOC101398117</name>
</gene>
<feature type="region of interest" description="Disordered" evidence="3">
    <location>
        <begin position="1"/>
        <end position="54"/>
    </location>
</feature>
<feature type="region of interest" description="Disordered" evidence="3">
    <location>
        <begin position="91"/>
        <end position="147"/>
    </location>
</feature>
<comment type="similarity">
    <text evidence="1">Belongs to the FAM89 family.</text>
</comment>
<sequence length="321" mass="33845">MSDLPRSGRPSPPGGELDLTGGGQDSALRERRGSCGQRPASSPSISPDPAALPDLLFDAQSGSLCTPALRTSQLHPVACEVGPPSAITSSFGGWSRSPHHCEWDSRGRAPSGEERGQVTEKPCERLEVSRDAGAGPGAEGSGAKPPAVAPGWVRGLRVDGLPPLPKSLSGLLHSASGGGASGGWRHLERLYAQKSRIQDELSRGGPGGGGARAAALPAKPPNLDAALALLRKEMVGLRQLDMSLLCQLYSLYESIQEYKGACQAASSPDCTYALENGFFEEEEEYFQEQNSLRDGRERGPPRDLSLPVSPLSSSDWILESI</sequence>
<evidence type="ECO:0000256" key="2">
    <source>
        <dbReference type="ARBA" id="ARBA00049748"/>
    </source>
</evidence>
<dbReference type="Proteomes" id="UP000694910">
    <property type="component" value="Unplaced"/>
</dbReference>
<feature type="region of interest" description="Disordered" evidence="3">
    <location>
        <begin position="285"/>
        <end position="313"/>
    </location>
</feature>
<keyword evidence="4" id="KW-1185">Reference proteome</keyword>